<keyword evidence="2" id="KW-1185">Reference proteome</keyword>
<gene>
    <name evidence="1" type="ORF">MSG28_001680</name>
</gene>
<dbReference type="Proteomes" id="UP001064048">
    <property type="component" value="Chromosome 2"/>
</dbReference>
<comment type="caution">
    <text evidence="1">The sequence shown here is derived from an EMBL/GenBank/DDBJ whole genome shotgun (WGS) entry which is preliminary data.</text>
</comment>
<evidence type="ECO:0000313" key="2">
    <source>
        <dbReference type="Proteomes" id="UP001064048"/>
    </source>
</evidence>
<organism evidence="1 2">
    <name type="scientific">Choristoneura fumiferana</name>
    <name type="common">Spruce budworm moth</name>
    <name type="synonym">Archips fumiferana</name>
    <dbReference type="NCBI Taxonomy" id="7141"/>
    <lineage>
        <taxon>Eukaryota</taxon>
        <taxon>Metazoa</taxon>
        <taxon>Ecdysozoa</taxon>
        <taxon>Arthropoda</taxon>
        <taxon>Hexapoda</taxon>
        <taxon>Insecta</taxon>
        <taxon>Pterygota</taxon>
        <taxon>Neoptera</taxon>
        <taxon>Endopterygota</taxon>
        <taxon>Lepidoptera</taxon>
        <taxon>Glossata</taxon>
        <taxon>Ditrysia</taxon>
        <taxon>Tortricoidea</taxon>
        <taxon>Tortricidae</taxon>
        <taxon>Tortricinae</taxon>
        <taxon>Choristoneura</taxon>
    </lineage>
</organism>
<accession>A0ACC0KVY9</accession>
<protein>
    <submittedName>
        <fullName evidence="1">Uncharacterized protein</fullName>
    </submittedName>
</protein>
<sequence length="278" mass="32000">MLTLQETSVDARRHPSNLNSIEFGPWHISYDMSCILPSMCSTKVVCERNDDQFCQFCIYCKELSIPHFPDMVFPKNNLSLTHQNGAKISFNPLDALKLVACTVDAIEVSCAEVWQEARPDATKKKKSFDWTFSTNYQGTLSDNIIVEPSEEGINFELLKQKDQILFYHDLTLFEDELHDHGISKLSVKIRVMPTHWFVLLRYFLRVDDVLVRSNETRLFHMANTNYVIREYTVKESKAADLKIPTAQMKEADDVIPFMPVKKKVVHKLIVNSESNSSS</sequence>
<evidence type="ECO:0000313" key="1">
    <source>
        <dbReference type="EMBL" id="KAI8440342.1"/>
    </source>
</evidence>
<name>A0ACC0KVY9_CHOFU</name>
<proteinExistence type="predicted"/>
<reference evidence="1 2" key="1">
    <citation type="journal article" date="2022" name="Genome Biol. Evol.">
        <title>The Spruce Budworm Genome: Reconstructing the Evolutionary History of Antifreeze Proteins.</title>
        <authorList>
            <person name="Beliveau C."/>
            <person name="Gagne P."/>
            <person name="Picq S."/>
            <person name="Vernygora O."/>
            <person name="Keeling C.I."/>
            <person name="Pinkney K."/>
            <person name="Doucet D."/>
            <person name="Wen F."/>
            <person name="Johnston J.S."/>
            <person name="Maaroufi H."/>
            <person name="Boyle B."/>
            <person name="Laroche J."/>
            <person name="Dewar K."/>
            <person name="Juretic N."/>
            <person name="Blackburn G."/>
            <person name="Nisole A."/>
            <person name="Brunet B."/>
            <person name="Brandao M."/>
            <person name="Lumley L."/>
            <person name="Duan J."/>
            <person name="Quan G."/>
            <person name="Lucarotti C.J."/>
            <person name="Roe A.D."/>
            <person name="Sperling F.A.H."/>
            <person name="Levesque R.C."/>
            <person name="Cusson M."/>
        </authorList>
    </citation>
    <scope>NUCLEOTIDE SEQUENCE [LARGE SCALE GENOMIC DNA]</scope>
    <source>
        <strain evidence="1">Glfc:IPQL:Cfum</strain>
    </source>
</reference>
<dbReference type="EMBL" id="CM046102">
    <property type="protein sequence ID" value="KAI8440342.1"/>
    <property type="molecule type" value="Genomic_DNA"/>
</dbReference>